<protein>
    <submittedName>
        <fullName evidence="4">Uncharacterized protein YlxW (UPF0749 family)</fullName>
    </submittedName>
</protein>
<keyword evidence="2" id="KW-0175">Coiled coil</keyword>
<reference evidence="4 5" key="1">
    <citation type="submission" date="2020-07" db="EMBL/GenBank/DDBJ databases">
        <title>Sequencing the genomes of 1000 actinobacteria strains.</title>
        <authorList>
            <person name="Klenk H.-P."/>
        </authorList>
    </citation>
    <scope>NUCLEOTIDE SEQUENCE [LARGE SCALE GENOMIC DNA]</scope>
    <source>
        <strain evidence="4 5">DSM 19082</strain>
    </source>
</reference>
<evidence type="ECO:0000256" key="2">
    <source>
        <dbReference type="SAM" id="Coils"/>
    </source>
</evidence>
<evidence type="ECO:0000256" key="1">
    <source>
        <dbReference type="ARBA" id="ARBA00009108"/>
    </source>
</evidence>
<gene>
    <name evidence="4" type="ORF">BJ958_001259</name>
</gene>
<organism evidence="4 5">
    <name type="scientific">Nocardioides kongjuensis</name>
    <dbReference type="NCBI Taxonomy" id="349522"/>
    <lineage>
        <taxon>Bacteria</taxon>
        <taxon>Bacillati</taxon>
        <taxon>Actinomycetota</taxon>
        <taxon>Actinomycetes</taxon>
        <taxon>Propionibacteriales</taxon>
        <taxon>Nocardioidaceae</taxon>
        <taxon>Nocardioides</taxon>
    </lineage>
</organism>
<dbReference type="RefSeq" id="WP_179726059.1">
    <property type="nucleotide sequence ID" value="NZ_BAABEF010000001.1"/>
</dbReference>
<dbReference type="PANTHER" id="PTHR37313">
    <property type="entry name" value="UPF0749 PROTEIN RV1825"/>
    <property type="match status" value="1"/>
</dbReference>
<dbReference type="Pfam" id="PF05949">
    <property type="entry name" value="DUF881"/>
    <property type="match status" value="1"/>
</dbReference>
<proteinExistence type="inferred from homology"/>
<name>A0A852R4I0_9ACTN</name>
<evidence type="ECO:0000256" key="3">
    <source>
        <dbReference type="SAM" id="MobiDB-lite"/>
    </source>
</evidence>
<dbReference type="AlphaFoldDB" id="A0A852R4I0"/>
<sequence>MPDSLDRARTPLLTLITQEALDRDYQVAASRAATLAAGGAGETGPRHGYRVGVVVVVGLFAMLVTVAGVQTSQDSDVADASRASLIDRIEARRATVSRLQDEAARLRTANASAETELRTLGARLSALRARVSEVGALTGFAPVTGSGVRVRLDNPPYAGPDEQLRDSDLALLVDGLWAAGAEAIAVNGQRLNAHGGITNVGEAIEVNGVGVAPPFTILAIGDRRTLASKFADSQAGLRFLSLARQYGFEQKMDNVDDLHLPAAPGALGRLRSAEQKKTTPQGQQGGDGP</sequence>
<dbReference type="GO" id="GO:0005886">
    <property type="term" value="C:plasma membrane"/>
    <property type="evidence" value="ECO:0007669"/>
    <property type="project" value="TreeGrafter"/>
</dbReference>
<evidence type="ECO:0000313" key="4">
    <source>
        <dbReference type="EMBL" id="NYD29713.1"/>
    </source>
</evidence>
<evidence type="ECO:0000313" key="5">
    <source>
        <dbReference type="Proteomes" id="UP000582231"/>
    </source>
</evidence>
<dbReference type="Gene3D" id="3.30.70.1880">
    <property type="entry name" value="Protein of unknown function DUF881"/>
    <property type="match status" value="1"/>
</dbReference>
<keyword evidence="5" id="KW-1185">Reference proteome</keyword>
<dbReference type="InterPro" id="IPR010273">
    <property type="entry name" value="DUF881"/>
</dbReference>
<feature type="region of interest" description="Disordered" evidence="3">
    <location>
        <begin position="267"/>
        <end position="289"/>
    </location>
</feature>
<comment type="similarity">
    <text evidence="1">Belongs to the UPF0749 family.</text>
</comment>
<dbReference type="PANTHER" id="PTHR37313:SF1">
    <property type="entry name" value="UPF0749 PROTEIN RV1823"/>
    <property type="match status" value="1"/>
</dbReference>
<accession>A0A852R4I0</accession>
<dbReference type="EMBL" id="JACCBF010000001">
    <property type="protein sequence ID" value="NYD29713.1"/>
    <property type="molecule type" value="Genomic_DNA"/>
</dbReference>
<dbReference type="Proteomes" id="UP000582231">
    <property type="component" value="Unassembled WGS sequence"/>
</dbReference>
<feature type="coiled-coil region" evidence="2">
    <location>
        <begin position="96"/>
        <end position="130"/>
    </location>
</feature>
<comment type="caution">
    <text evidence="4">The sequence shown here is derived from an EMBL/GenBank/DDBJ whole genome shotgun (WGS) entry which is preliminary data.</text>
</comment>